<evidence type="ECO:0000256" key="5">
    <source>
        <dbReference type="ARBA" id="ARBA00022786"/>
    </source>
</evidence>
<dbReference type="PROSITE" id="PS50235">
    <property type="entry name" value="USP_3"/>
    <property type="match status" value="1"/>
</dbReference>
<keyword evidence="7" id="KW-0788">Thiol protease</keyword>
<evidence type="ECO:0000256" key="7">
    <source>
        <dbReference type="ARBA" id="ARBA00022807"/>
    </source>
</evidence>
<dbReference type="GO" id="GO:0016579">
    <property type="term" value="P:protein deubiquitination"/>
    <property type="evidence" value="ECO:0007669"/>
    <property type="project" value="InterPro"/>
</dbReference>
<sequence length="321" mass="37179">NIGSSYVSAILQCLNSIRELSNYFVYSYYVRDLKQDNLRNIEVVESLVHVFSALRHSEPATVVVREFTSILGKYDHQFQGRKQQDAHDFLCVVLACLHDALSMGPHPQEVSIISQIFHGEQEFRIVCPRSQRIISCTREPFVSLSLAVNMTRNWSLQDLLRNHFRMQGVEWQCEVCKREHLCYKYTFIVVLPVVLIIHLSRYEHLALQGRKNLVEYPEKDLLVNSYPSVDTFRTTTYNLVSACYHVGTTTSGHYSASCLSKDDQVWYLYQDDQVVRQGGRHHRAAHAAHILFYYAKCETDPRPNPRQWDKSMVPGPALSRH</sequence>
<dbReference type="SUPFAM" id="SSF54001">
    <property type="entry name" value="Cysteine proteinases"/>
    <property type="match status" value="1"/>
</dbReference>
<dbReference type="GO" id="GO:0004843">
    <property type="term" value="F:cysteine-type deubiquitinase activity"/>
    <property type="evidence" value="ECO:0007669"/>
    <property type="project" value="UniProtKB-EC"/>
</dbReference>
<evidence type="ECO:0000256" key="6">
    <source>
        <dbReference type="ARBA" id="ARBA00022801"/>
    </source>
</evidence>
<keyword evidence="10" id="KW-1185">Reference proteome</keyword>
<comment type="similarity">
    <text evidence="2">Belongs to the peptidase C19 family.</text>
</comment>
<comment type="catalytic activity">
    <reaction evidence="1">
        <text>Thiol-dependent hydrolysis of ester, thioester, amide, peptide and isopeptide bonds formed by the C-terminal Gly of ubiquitin (a 76-residue protein attached to proteins as an intracellular targeting signal).</text>
        <dbReference type="EC" id="3.4.19.12"/>
    </reaction>
</comment>
<evidence type="ECO:0000256" key="1">
    <source>
        <dbReference type="ARBA" id="ARBA00000707"/>
    </source>
</evidence>
<feature type="domain" description="USP" evidence="8">
    <location>
        <begin position="1"/>
        <end position="296"/>
    </location>
</feature>
<dbReference type="PANTHER" id="PTHR21646:SF24">
    <property type="entry name" value="UBIQUITIN CARBOXYL-TERMINAL HYDROLASE"/>
    <property type="match status" value="1"/>
</dbReference>
<dbReference type="Gene3D" id="3.90.70.10">
    <property type="entry name" value="Cysteine proteinases"/>
    <property type="match status" value="1"/>
</dbReference>
<evidence type="ECO:0000313" key="10">
    <source>
        <dbReference type="Proteomes" id="UP001445076"/>
    </source>
</evidence>
<keyword evidence="6" id="KW-0378">Hydrolase</keyword>
<dbReference type="EMBL" id="JARKIK010000007">
    <property type="protein sequence ID" value="KAK8750759.1"/>
    <property type="molecule type" value="Genomic_DNA"/>
</dbReference>
<evidence type="ECO:0000256" key="2">
    <source>
        <dbReference type="ARBA" id="ARBA00009085"/>
    </source>
</evidence>
<evidence type="ECO:0000256" key="3">
    <source>
        <dbReference type="ARBA" id="ARBA00012759"/>
    </source>
</evidence>
<organism evidence="9 10">
    <name type="scientific">Cherax quadricarinatus</name>
    <name type="common">Australian red claw crayfish</name>
    <dbReference type="NCBI Taxonomy" id="27406"/>
    <lineage>
        <taxon>Eukaryota</taxon>
        <taxon>Metazoa</taxon>
        <taxon>Ecdysozoa</taxon>
        <taxon>Arthropoda</taxon>
        <taxon>Crustacea</taxon>
        <taxon>Multicrustacea</taxon>
        <taxon>Malacostraca</taxon>
        <taxon>Eumalacostraca</taxon>
        <taxon>Eucarida</taxon>
        <taxon>Decapoda</taxon>
        <taxon>Pleocyemata</taxon>
        <taxon>Astacidea</taxon>
        <taxon>Parastacoidea</taxon>
        <taxon>Parastacidae</taxon>
        <taxon>Cherax</taxon>
    </lineage>
</organism>
<dbReference type="Pfam" id="PF00443">
    <property type="entry name" value="UCH"/>
    <property type="match status" value="1"/>
</dbReference>
<evidence type="ECO:0000256" key="4">
    <source>
        <dbReference type="ARBA" id="ARBA00022670"/>
    </source>
</evidence>
<evidence type="ECO:0000313" key="9">
    <source>
        <dbReference type="EMBL" id="KAK8750759.1"/>
    </source>
</evidence>
<dbReference type="EC" id="3.4.19.12" evidence="3"/>
<reference evidence="9 10" key="1">
    <citation type="journal article" date="2024" name="BMC Genomics">
        <title>Genome assembly of redclaw crayfish (Cherax quadricarinatus) provides insights into its immune adaptation and hypoxia tolerance.</title>
        <authorList>
            <person name="Liu Z."/>
            <person name="Zheng J."/>
            <person name="Li H."/>
            <person name="Fang K."/>
            <person name="Wang S."/>
            <person name="He J."/>
            <person name="Zhou D."/>
            <person name="Weng S."/>
            <person name="Chi M."/>
            <person name="Gu Z."/>
            <person name="He J."/>
            <person name="Li F."/>
            <person name="Wang M."/>
        </authorList>
    </citation>
    <scope>NUCLEOTIDE SEQUENCE [LARGE SCALE GENOMIC DNA]</scope>
    <source>
        <strain evidence="9">ZL_2023a</strain>
    </source>
</reference>
<accession>A0AAW0YCX3</accession>
<keyword evidence="5" id="KW-0833">Ubl conjugation pathway</keyword>
<proteinExistence type="inferred from homology"/>
<keyword evidence="4" id="KW-0645">Protease</keyword>
<name>A0AAW0YCX3_CHEQU</name>
<evidence type="ECO:0000259" key="8">
    <source>
        <dbReference type="PROSITE" id="PS50235"/>
    </source>
</evidence>
<dbReference type="Proteomes" id="UP001445076">
    <property type="component" value="Unassembled WGS sequence"/>
</dbReference>
<dbReference type="InterPro" id="IPR038765">
    <property type="entry name" value="Papain-like_cys_pep_sf"/>
</dbReference>
<comment type="caution">
    <text evidence="9">The sequence shown here is derived from an EMBL/GenBank/DDBJ whole genome shotgun (WGS) entry which is preliminary data.</text>
</comment>
<dbReference type="InterPro" id="IPR001394">
    <property type="entry name" value="Peptidase_C19_UCH"/>
</dbReference>
<protein>
    <recommendedName>
        <fullName evidence="3">ubiquitinyl hydrolase 1</fullName>
        <ecNumber evidence="3">3.4.19.12</ecNumber>
    </recommendedName>
</protein>
<gene>
    <name evidence="9" type="ORF">OTU49_015000</name>
</gene>
<dbReference type="InterPro" id="IPR050185">
    <property type="entry name" value="Ub_carboxyl-term_hydrolase"/>
</dbReference>
<feature type="non-terminal residue" evidence="9">
    <location>
        <position position="1"/>
    </location>
</feature>
<dbReference type="AlphaFoldDB" id="A0AAW0YCX3"/>
<dbReference type="PANTHER" id="PTHR21646">
    <property type="entry name" value="UBIQUITIN CARBOXYL-TERMINAL HYDROLASE"/>
    <property type="match status" value="1"/>
</dbReference>
<dbReference type="InterPro" id="IPR028889">
    <property type="entry name" value="USP"/>
</dbReference>
<dbReference type="GO" id="GO:0006508">
    <property type="term" value="P:proteolysis"/>
    <property type="evidence" value="ECO:0007669"/>
    <property type="project" value="UniProtKB-KW"/>
</dbReference>